<organism evidence="5">
    <name type="scientific">Caldilineaceae bacterium SB0662_bin_9</name>
    <dbReference type="NCBI Taxonomy" id="2605258"/>
    <lineage>
        <taxon>Bacteria</taxon>
        <taxon>Bacillati</taxon>
        <taxon>Chloroflexota</taxon>
        <taxon>Caldilineae</taxon>
        <taxon>Caldilineales</taxon>
        <taxon>Caldilineaceae</taxon>
    </lineage>
</organism>
<sequence length="371" mass="41020">MRIQTVQVDHYRIPLPVVLSDSTHGDMSHFGLATVRVLTDEGVEGIGYSYVVGDIGGGALHAMLAQDLAPVLPGRDSDDRERIWHELWWRVHFVGRGGLASFGLAAVDVALWDAAAKQASKPWWKLLGGWRKPVSAYAGGIDLQFSLDRLLYQADGFRDAGFRAIKMKVGRPSYKEDADRALAMRAHLGDGFPLMADANMQWLPHQAIQAARALSDADLYWIEEPTIPDDYAAHARIAREGGLPVATGENLHSIHEFEHMLDLGEVAFPEPDLVTLGGVTPWLKVAHMCEARNLPVTTHGVHDLHVHLLAAVPNASYLEVHGFGLERYMEEPLEVRDGTVLPPERPGHGVGLLWDRLEPHRRSPSVVLTRD</sequence>
<reference evidence="5" key="1">
    <citation type="submission" date="2019-09" db="EMBL/GenBank/DDBJ databases">
        <title>Characterisation of the sponge microbiome using genome-centric metagenomics.</title>
        <authorList>
            <person name="Engelberts J.P."/>
            <person name="Robbins S.J."/>
            <person name="De Goeij J.M."/>
            <person name="Aranda M."/>
            <person name="Bell S.C."/>
            <person name="Webster N.S."/>
        </authorList>
    </citation>
    <scope>NUCLEOTIDE SEQUENCE</scope>
    <source>
        <strain evidence="5">SB0662_bin_9</strain>
    </source>
</reference>
<dbReference type="SFLD" id="SFLDS00001">
    <property type="entry name" value="Enolase"/>
    <property type="match status" value="1"/>
</dbReference>
<dbReference type="Gene3D" id="3.20.20.120">
    <property type="entry name" value="Enolase-like C-terminal domain"/>
    <property type="match status" value="1"/>
</dbReference>
<dbReference type="PROSITE" id="PS00909">
    <property type="entry name" value="MR_MLE_2"/>
    <property type="match status" value="1"/>
</dbReference>
<dbReference type="SFLD" id="SFLDF00557">
    <property type="entry name" value="3_6-anhydro-alpha-L-galactonat"/>
    <property type="match status" value="1"/>
</dbReference>
<dbReference type="InterPro" id="IPR013341">
    <property type="entry name" value="Mandelate_racemase_N_dom"/>
</dbReference>
<name>A0A6B1DYZ1_9CHLR</name>
<evidence type="ECO:0000259" key="4">
    <source>
        <dbReference type="SMART" id="SM00922"/>
    </source>
</evidence>
<evidence type="ECO:0000256" key="2">
    <source>
        <dbReference type="ARBA" id="ARBA00022723"/>
    </source>
</evidence>
<proteinExistence type="predicted"/>
<gene>
    <name evidence="5" type="ORF">F4Y08_16615</name>
</gene>
<dbReference type="CDD" id="cd03316">
    <property type="entry name" value="MR_like"/>
    <property type="match status" value="1"/>
</dbReference>
<dbReference type="EMBL" id="VXPY01000121">
    <property type="protein sequence ID" value="MYD91925.1"/>
    <property type="molecule type" value="Genomic_DNA"/>
</dbReference>
<protein>
    <submittedName>
        <fullName evidence="5">Mandelate racemase/muconate lactonizing enzyme family protein</fullName>
    </submittedName>
</protein>
<dbReference type="InterPro" id="IPR034382">
    <property type="entry name" value="AHGA_cycloisomerase"/>
</dbReference>
<dbReference type="GO" id="GO:0000287">
    <property type="term" value="F:magnesium ion binding"/>
    <property type="evidence" value="ECO:0007669"/>
    <property type="project" value="TreeGrafter"/>
</dbReference>
<dbReference type="SMART" id="SM00922">
    <property type="entry name" value="MR_MLE"/>
    <property type="match status" value="1"/>
</dbReference>
<feature type="domain" description="Mandelate racemase/muconate lactonizing enzyme C-terminal" evidence="4">
    <location>
        <begin position="147"/>
        <end position="244"/>
    </location>
</feature>
<evidence type="ECO:0000256" key="1">
    <source>
        <dbReference type="ARBA" id="ARBA00001946"/>
    </source>
</evidence>
<evidence type="ECO:0000256" key="3">
    <source>
        <dbReference type="ARBA" id="ARBA00022842"/>
    </source>
</evidence>
<dbReference type="InterPro" id="IPR046945">
    <property type="entry name" value="RHMD-like"/>
</dbReference>
<dbReference type="GO" id="GO:0016853">
    <property type="term" value="F:isomerase activity"/>
    <property type="evidence" value="ECO:0007669"/>
    <property type="project" value="InterPro"/>
</dbReference>
<dbReference type="PANTHER" id="PTHR13794">
    <property type="entry name" value="ENOLASE SUPERFAMILY, MANDELATE RACEMASE"/>
    <property type="match status" value="1"/>
</dbReference>
<dbReference type="GO" id="GO:0016836">
    <property type="term" value="F:hydro-lyase activity"/>
    <property type="evidence" value="ECO:0007669"/>
    <property type="project" value="TreeGrafter"/>
</dbReference>
<dbReference type="GO" id="GO:0019388">
    <property type="term" value="P:galactose catabolic process"/>
    <property type="evidence" value="ECO:0007669"/>
    <property type="project" value="InterPro"/>
</dbReference>
<evidence type="ECO:0000313" key="5">
    <source>
        <dbReference type="EMBL" id="MYD91925.1"/>
    </source>
</evidence>
<dbReference type="SFLD" id="SFLDG00179">
    <property type="entry name" value="mandelate_racemase"/>
    <property type="match status" value="1"/>
</dbReference>
<dbReference type="SUPFAM" id="SSF51604">
    <property type="entry name" value="Enolase C-terminal domain-like"/>
    <property type="match status" value="1"/>
</dbReference>
<dbReference type="Pfam" id="PF02746">
    <property type="entry name" value="MR_MLE_N"/>
    <property type="match status" value="1"/>
</dbReference>
<accession>A0A6B1DYZ1</accession>
<dbReference type="InterPro" id="IPR029017">
    <property type="entry name" value="Enolase-like_N"/>
</dbReference>
<dbReference type="InterPro" id="IPR018110">
    <property type="entry name" value="Mandel_Rmase/mucon_lact_enz_CS"/>
</dbReference>
<keyword evidence="2" id="KW-0479">Metal-binding</keyword>
<comment type="cofactor">
    <cofactor evidence="1">
        <name>Mg(2+)</name>
        <dbReference type="ChEBI" id="CHEBI:18420"/>
    </cofactor>
</comment>
<dbReference type="InterPro" id="IPR036849">
    <property type="entry name" value="Enolase-like_C_sf"/>
</dbReference>
<dbReference type="InterPro" id="IPR029065">
    <property type="entry name" value="Enolase_C-like"/>
</dbReference>
<dbReference type="InterPro" id="IPR013342">
    <property type="entry name" value="Mandelate_racemase_C"/>
</dbReference>
<dbReference type="Gene3D" id="3.30.390.10">
    <property type="entry name" value="Enolase-like, N-terminal domain"/>
    <property type="match status" value="1"/>
</dbReference>
<dbReference type="AlphaFoldDB" id="A0A6B1DYZ1"/>
<dbReference type="SUPFAM" id="SSF54826">
    <property type="entry name" value="Enolase N-terminal domain-like"/>
    <property type="match status" value="1"/>
</dbReference>
<dbReference type="Pfam" id="PF13378">
    <property type="entry name" value="MR_MLE_C"/>
    <property type="match status" value="1"/>
</dbReference>
<dbReference type="PANTHER" id="PTHR13794:SF58">
    <property type="entry name" value="MITOCHONDRIAL ENOLASE SUPERFAMILY MEMBER 1"/>
    <property type="match status" value="1"/>
</dbReference>
<dbReference type="GO" id="GO:0009063">
    <property type="term" value="P:amino acid catabolic process"/>
    <property type="evidence" value="ECO:0007669"/>
    <property type="project" value="InterPro"/>
</dbReference>
<keyword evidence="3" id="KW-0460">Magnesium</keyword>
<comment type="caution">
    <text evidence="5">The sequence shown here is derived from an EMBL/GenBank/DDBJ whole genome shotgun (WGS) entry which is preliminary data.</text>
</comment>